<dbReference type="PROSITE" id="PS50020">
    <property type="entry name" value="WW_DOMAIN_2"/>
    <property type="match status" value="1"/>
</dbReference>
<dbReference type="GO" id="GO:0005634">
    <property type="term" value="C:nucleus"/>
    <property type="evidence" value="ECO:0007669"/>
    <property type="project" value="TreeGrafter"/>
</dbReference>
<proteinExistence type="predicted"/>
<dbReference type="PANTHER" id="PTHR10657">
    <property type="entry name" value="PEPTIDYL-PROLYL CIS-TRANS ISOMERASE"/>
    <property type="match status" value="1"/>
</dbReference>
<feature type="signal peptide" evidence="5">
    <location>
        <begin position="1"/>
        <end position="23"/>
    </location>
</feature>
<evidence type="ECO:0000256" key="4">
    <source>
        <dbReference type="PROSITE-ProRule" id="PRU00278"/>
    </source>
</evidence>
<evidence type="ECO:0000313" key="9">
    <source>
        <dbReference type="Proteomes" id="UP000774326"/>
    </source>
</evidence>
<comment type="catalytic activity">
    <reaction evidence="1 5">
        <text>[protein]-peptidylproline (omega=180) = [protein]-peptidylproline (omega=0)</text>
        <dbReference type="Rhea" id="RHEA:16237"/>
        <dbReference type="Rhea" id="RHEA-COMP:10747"/>
        <dbReference type="Rhea" id="RHEA-COMP:10748"/>
        <dbReference type="ChEBI" id="CHEBI:83833"/>
        <dbReference type="ChEBI" id="CHEBI:83834"/>
        <dbReference type="EC" id="5.2.1.8"/>
    </reaction>
</comment>
<dbReference type="CDD" id="cd00201">
    <property type="entry name" value="WW"/>
    <property type="match status" value="1"/>
</dbReference>
<keyword evidence="3 4" id="KW-0413">Isomerase</keyword>
<evidence type="ECO:0000256" key="3">
    <source>
        <dbReference type="ARBA" id="ARBA00023235"/>
    </source>
</evidence>
<comment type="caution">
    <text evidence="8">The sequence shown here is derived from an EMBL/GenBank/DDBJ whole genome shotgun (WGS) entry which is preliminary data.</text>
</comment>
<dbReference type="InterPro" id="IPR000297">
    <property type="entry name" value="PPIase_PpiC"/>
</dbReference>
<feature type="chain" id="PRO_5040536916" description="Peptidyl-prolyl cis-trans isomerase" evidence="5">
    <location>
        <begin position="24"/>
        <end position="196"/>
    </location>
</feature>
<name>A0A9P8PYP5_WICPI</name>
<evidence type="ECO:0000259" key="7">
    <source>
        <dbReference type="PROSITE" id="PS50198"/>
    </source>
</evidence>
<dbReference type="EC" id="5.2.1.8" evidence="5"/>
<sequence length="196" mass="21965">MSISNVLTVMVLVSSLTFNSILTSPLNLKVSKFGSKSETGLPEGWSIKKSRSRNRNYYFNESTKESVWDPPAGTDLEKLAAFEAQNKVQASHLLIKHKDVRRPSSWKEDQITRTKEEAVEILRGHQQRILNGEATLGEIARTESDCSSYKRNGDLGFFERGQMQPAFEKAAFGLKVGELSDIVETDSGVHLIERFA</sequence>
<protein>
    <recommendedName>
        <fullName evidence="5">Peptidyl-prolyl cis-trans isomerase</fullName>
        <ecNumber evidence="5">5.2.1.8</ecNumber>
    </recommendedName>
</protein>
<dbReference type="InterPro" id="IPR046357">
    <property type="entry name" value="PPIase_dom_sf"/>
</dbReference>
<dbReference type="Gene3D" id="2.20.70.10">
    <property type="match status" value="1"/>
</dbReference>
<dbReference type="GO" id="GO:0003755">
    <property type="term" value="F:peptidyl-prolyl cis-trans isomerase activity"/>
    <property type="evidence" value="ECO:0007669"/>
    <property type="project" value="UniProtKB-UniRule"/>
</dbReference>
<feature type="domain" description="PpiC" evidence="7">
    <location>
        <begin position="85"/>
        <end position="196"/>
    </location>
</feature>
<dbReference type="PANTHER" id="PTHR10657:SF4">
    <property type="entry name" value="PEPTIDYL-PROLYL CIS-TRANS ISOMERASE-RELATED"/>
    <property type="match status" value="1"/>
</dbReference>
<dbReference type="SUPFAM" id="SSF54534">
    <property type="entry name" value="FKBP-like"/>
    <property type="match status" value="1"/>
</dbReference>
<evidence type="ECO:0000259" key="6">
    <source>
        <dbReference type="PROSITE" id="PS50020"/>
    </source>
</evidence>
<keyword evidence="2 4" id="KW-0697">Rotamase</keyword>
<keyword evidence="5" id="KW-0732">Signal</keyword>
<dbReference type="Pfam" id="PF00397">
    <property type="entry name" value="WW"/>
    <property type="match status" value="1"/>
</dbReference>
<dbReference type="Gene3D" id="3.10.50.40">
    <property type="match status" value="1"/>
</dbReference>
<organism evidence="8 9">
    <name type="scientific">Wickerhamomyces pijperi</name>
    <name type="common">Yeast</name>
    <name type="synonym">Pichia pijperi</name>
    <dbReference type="NCBI Taxonomy" id="599730"/>
    <lineage>
        <taxon>Eukaryota</taxon>
        <taxon>Fungi</taxon>
        <taxon>Dikarya</taxon>
        <taxon>Ascomycota</taxon>
        <taxon>Saccharomycotina</taxon>
        <taxon>Saccharomycetes</taxon>
        <taxon>Phaffomycetales</taxon>
        <taxon>Wickerhamomycetaceae</taxon>
        <taxon>Wickerhamomyces</taxon>
    </lineage>
</organism>
<dbReference type="FunFam" id="3.10.50.40:FF:000026">
    <property type="entry name" value="Peptidyl-prolyl cis-trans isomerase"/>
    <property type="match status" value="1"/>
</dbReference>
<evidence type="ECO:0000313" key="8">
    <source>
        <dbReference type="EMBL" id="KAH3680602.1"/>
    </source>
</evidence>
<evidence type="ECO:0000256" key="1">
    <source>
        <dbReference type="ARBA" id="ARBA00000971"/>
    </source>
</evidence>
<dbReference type="GO" id="GO:0060261">
    <property type="term" value="P:positive regulation of transcription initiation by RNA polymerase II"/>
    <property type="evidence" value="ECO:0007669"/>
    <property type="project" value="UniProtKB-ARBA"/>
</dbReference>
<dbReference type="Pfam" id="PF00639">
    <property type="entry name" value="Rotamase"/>
    <property type="match status" value="1"/>
</dbReference>
<dbReference type="SUPFAM" id="SSF51045">
    <property type="entry name" value="WW domain"/>
    <property type="match status" value="1"/>
</dbReference>
<gene>
    <name evidence="8" type="ORF">WICPIJ_008222</name>
</gene>
<dbReference type="InterPro" id="IPR036020">
    <property type="entry name" value="WW_dom_sf"/>
</dbReference>
<feature type="domain" description="WW" evidence="6">
    <location>
        <begin position="39"/>
        <end position="73"/>
    </location>
</feature>
<dbReference type="Proteomes" id="UP000774326">
    <property type="component" value="Unassembled WGS sequence"/>
</dbReference>
<dbReference type="OrthoDB" id="2530521at2759"/>
<evidence type="ECO:0000256" key="2">
    <source>
        <dbReference type="ARBA" id="ARBA00023110"/>
    </source>
</evidence>
<keyword evidence="9" id="KW-1185">Reference proteome</keyword>
<dbReference type="GO" id="GO:0005829">
    <property type="term" value="C:cytosol"/>
    <property type="evidence" value="ECO:0007669"/>
    <property type="project" value="TreeGrafter"/>
</dbReference>
<reference evidence="8" key="1">
    <citation type="journal article" date="2021" name="Open Biol.">
        <title>Shared evolutionary footprints suggest mitochondrial oxidative damage underlies multiple complex I losses in fungi.</title>
        <authorList>
            <person name="Schikora-Tamarit M.A."/>
            <person name="Marcet-Houben M."/>
            <person name="Nosek J."/>
            <person name="Gabaldon T."/>
        </authorList>
    </citation>
    <scope>NUCLEOTIDE SEQUENCE</scope>
    <source>
        <strain evidence="8">CBS2887</strain>
    </source>
</reference>
<dbReference type="AlphaFoldDB" id="A0A9P8PYP5"/>
<dbReference type="InterPro" id="IPR001202">
    <property type="entry name" value="WW_dom"/>
</dbReference>
<dbReference type="InterPro" id="IPR051370">
    <property type="entry name" value="PPIase_Pin1"/>
</dbReference>
<dbReference type="SMART" id="SM00456">
    <property type="entry name" value="WW"/>
    <property type="match status" value="1"/>
</dbReference>
<dbReference type="PROSITE" id="PS50198">
    <property type="entry name" value="PPIC_PPIASE_2"/>
    <property type="match status" value="1"/>
</dbReference>
<accession>A0A9P8PYP5</accession>
<evidence type="ECO:0000256" key="5">
    <source>
        <dbReference type="RuleBase" id="RU363014"/>
    </source>
</evidence>
<reference evidence="8" key="2">
    <citation type="submission" date="2021-01" db="EMBL/GenBank/DDBJ databases">
        <authorList>
            <person name="Schikora-Tamarit M.A."/>
        </authorList>
    </citation>
    <scope>NUCLEOTIDE SEQUENCE</scope>
    <source>
        <strain evidence="8">CBS2887</strain>
    </source>
</reference>
<dbReference type="EMBL" id="JAEUBG010004707">
    <property type="protein sequence ID" value="KAH3680602.1"/>
    <property type="molecule type" value="Genomic_DNA"/>
</dbReference>